<evidence type="ECO:0000313" key="5">
    <source>
        <dbReference type="EMBL" id="RXJ70301.1"/>
    </source>
</evidence>
<evidence type="ECO:0000259" key="4">
    <source>
        <dbReference type="PROSITE" id="PS51770"/>
    </source>
</evidence>
<protein>
    <submittedName>
        <fullName evidence="5">Acyl-CoA thioesterase</fullName>
    </submittedName>
</protein>
<dbReference type="GO" id="GO:0052816">
    <property type="term" value="F:long-chain fatty acyl-CoA hydrolase activity"/>
    <property type="evidence" value="ECO:0007669"/>
    <property type="project" value="TreeGrafter"/>
</dbReference>
<dbReference type="SUPFAM" id="SSF54637">
    <property type="entry name" value="Thioesterase/thiol ester dehydrase-isomerase"/>
    <property type="match status" value="1"/>
</dbReference>
<dbReference type="PROSITE" id="PS51770">
    <property type="entry name" value="HOTDOG_ACOT"/>
    <property type="match status" value="1"/>
</dbReference>
<dbReference type="GO" id="GO:0006637">
    <property type="term" value="P:acyl-CoA metabolic process"/>
    <property type="evidence" value="ECO:0007669"/>
    <property type="project" value="TreeGrafter"/>
</dbReference>
<comment type="caution">
    <text evidence="5">The sequence shown here is derived from an EMBL/GenBank/DDBJ whole genome shotgun (WGS) entry which is preliminary data.</text>
</comment>
<dbReference type="PANTHER" id="PTHR11049:SF31">
    <property type="entry name" value="HOTDOG ACOT-TYPE DOMAIN-CONTAINING PROTEIN"/>
    <property type="match status" value="1"/>
</dbReference>
<sequence length="127" mass="14265">MLYNSQRMVMYPHLNAAGILFGGQALSWIDEEAIIFAAQLLDTQRLATVKMSEVYFKNPANIGDIVVIGTELIKTGQTSITVRCEIKNKTTDKIIVSVDEIVIVALDYNKRPTKHILANRDKIFPKN</sequence>
<dbReference type="Pfam" id="PF03061">
    <property type="entry name" value="4HBT"/>
    <property type="match status" value="1"/>
</dbReference>
<gene>
    <name evidence="5" type="ORF">CRV08_01685</name>
</gene>
<dbReference type="InterPro" id="IPR006683">
    <property type="entry name" value="Thioestr_dom"/>
</dbReference>
<dbReference type="InterPro" id="IPR040170">
    <property type="entry name" value="Cytosol_ACT"/>
</dbReference>
<reference evidence="5 6" key="1">
    <citation type="submission" date="2017-10" db="EMBL/GenBank/DDBJ databases">
        <title>Genomics of the genus Arcobacter.</title>
        <authorList>
            <person name="Perez-Cataluna A."/>
            <person name="Figueras M.J."/>
        </authorList>
    </citation>
    <scope>NUCLEOTIDE SEQUENCE [LARGE SCALE GENOMIC DNA]</scope>
    <source>
        <strain evidence="5 6">CECT 8993</strain>
    </source>
</reference>
<feature type="domain" description="HotDog ACOT-type" evidence="4">
    <location>
        <begin position="1"/>
        <end position="109"/>
    </location>
</feature>
<dbReference type="CDD" id="cd03442">
    <property type="entry name" value="BFIT_BACH"/>
    <property type="match status" value="1"/>
</dbReference>
<dbReference type="GO" id="GO:0009062">
    <property type="term" value="P:fatty acid catabolic process"/>
    <property type="evidence" value="ECO:0007669"/>
    <property type="project" value="TreeGrafter"/>
</dbReference>
<dbReference type="AlphaFoldDB" id="A0A4Q0YM99"/>
<dbReference type="PANTHER" id="PTHR11049">
    <property type="entry name" value="ACYL COENZYME A THIOESTER HYDROLASE"/>
    <property type="match status" value="1"/>
</dbReference>
<dbReference type="InterPro" id="IPR029069">
    <property type="entry name" value="HotDog_dom_sf"/>
</dbReference>
<dbReference type="RefSeq" id="WP_128978420.1">
    <property type="nucleotide sequence ID" value="NZ_PDKJ01000001.1"/>
</dbReference>
<dbReference type="InterPro" id="IPR033120">
    <property type="entry name" value="HOTDOG_ACOT"/>
</dbReference>
<dbReference type="GO" id="GO:0005829">
    <property type="term" value="C:cytosol"/>
    <property type="evidence" value="ECO:0007669"/>
    <property type="project" value="TreeGrafter"/>
</dbReference>
<evidence type="ECO:0000256" key="3">
    <source>
        <dbReference type="PROSITE-ProRule" id="PRU01106"/>
    </source>
</evidence>
<evidence type="ECO:0000256" key="1">
    <source>
        <dbReference type="ARBA" id="ARBA00010458"/>
    </source>
</evidence>
<evidence type="ECO:0000256" key="2">
    <source>
        <dbReference type="ARBA" id="ARBA00022801"/>
    </source>
</evidence>
<comment type="similarity">
    <text evidence="1">Belongs to the acyl coenzyme A hydrolase family.</text>
</comment>
<keyword evidence="2 3" id="KW-0378">Hydrolase</keyword>
<accession>A0A4Q0YM99</accession>
<dbReference type="Proteomes" id="UP000290172">
    <property type="component" value="Unassembled WGS sequence"/>
</dbReference>
<name>A0A4Q0YM99_9BACT</name>
<proteinExistence type="inferred from homology"/>
<organism evidence="5 6">
    <name type="scientific">Halarcobacter ebronensis</name>
    <dbReference type="NCBI Taxonomy" id="1462615"/>
    <lineage>
        <taxon>Bacteria</taxon>
        <taxon>Pseudomonadati</taxon>
        <taxon>Campylobacterota</taxon>
        <taxon>Epsilonproteobacteria</taxon>
        <taxon>Campylobacterales</taxon>
        <taxon>Arcobacteraceae</taxon>
        <taxon>Halarcobacter</taxon>
    </lineage>
</organism>
<dbReference type="EMBL" id="PDKJ01000001">
    <property type="protein sequence ID" value="RXJ70301.1"/>
    <property type="molecule type" value="Genomic_DNA"/>
</dbReference>
<evidence type="ECO:0000313" key="6">
    <source>
        <dbReference type="Proteomes" id="UP000290172"/>
    </source>
</evidence>
<dbReference type="Gene3D" id="3.10.129.10">
    <property type="entry name" value="Hotdog Thioesterase"/>
    <property type="match status" value="1"/>
</dbReference>